<evidence type="ECO:0000256" key="7">
    <source>
        <dbReference type="ARBA" id="ARBA00023319"/>
    </source>
</evidence>
<evidence type="ECO:0000256" key="5">
    <source>
        <dbReference type="ARBA" id="ARBA00023136"/>
    </source>
</evidence>
<reference evidence="12" key="2">
    <citation type="submission" date="2025-09" db="UniProtKB">
        <authorList>
            <consortium name="Ensembl"/>
        </authorList>
    </citation>
    <scope>IDENTIFICATION</scope>
</reference>
<evidence type="ECO:0000256" key="1">
    <source>
        <dbReference type="ARBA" id="ARBA00004370"/>
    </source>
</evidence>
<keyword evidence="5 10" id="KW-0472">Membrane</keyword>
<dbReference type="SMART" id="SM00409">
    <property type="entry name" value="IG"/>
    <property type="match status" value="1"/>
</dbReference>
<keyword evidence="13" id="KW-1185">Reference proteome</keyword>
<dbReference type="GeneTree" id="ENSGT00940000162484"/>
<sequence length="269" mass="30288">MADFPGYSLSGVVASFFFTLLTVKQSDDFRVVGPAFPVLAKVGEDALLTCQLLPKRTAMHMEVRWYRSEPDTPVSVRWDGAEVTEPQMEEYRGRTEWIEDSMAEGKVTLKIRRVQPSDDGQYRCRFREENYWGETSALLQVAALGSSPNIHMEGTGEGGGVRLVCTSQGWFPKPQVYWGDIWGKRLLTFSENHIPGEDGTFYVEDTLMVRNDSVETVSCFIYNHLLGEAKEATAAFPESKMPFLWKILPVLGLFLAIAVGLIKRRSSTK</sequence>
<evidence type="ECO:0000256" key="3">
    <source>
        <dbReference type="ARBA" id="ARBA00022692"/>
    </source>
</evidence>
<dbReference type="SMART" id="SM00406">
    <property type="entry name" value="IGv"/>
    <property type="match status" value="1"/>
</dbReference>
<evidence type="ECO:0000256" key="8">
    <source>
        <dbReference type="ARBA" id="ARBA00057939"/>
    </source>
</evidence>
<dbReference type="Ensembl" id="ENSNGAT00000002490.1">
    <property type="protein sequence ID" value="ENSNGAP00000002261.1"/>
    <property type="gene ID" value="ENSNGAG00000001866.1"/>
</dbReference>
<organism evidence="12 13">
    <name type="scientific">Nannospalax galili</name>
    <name type="common">Northern Israeli blind subterranean mole rat</name>
    <name type="synonym">Spalax galili</name>
    <dbReference type="NCBI Taxonomy" id="1026970"/>
    <lineage>
        <taxon>Eukaryota</taxon>
        <taxon>Metazoa</taxon>
        <taxon>Chordata</taxon>
        <taxon>Craniata</taxon>
        <taxon>Vertebrata</taxon>
        <taxon>Euteleostomi</taxon>
        <taxon>Mammalia</taxon>
        <taxon>Eutheria</taxon>
        <taxon>Euarchontoglires</taxon>
        <taxon>Glires</taxon>
        <taxon>Rodentia</taxon>
        <taxon>Myomorpha</taxon>
        <taxon>Muroidea</taxon>
        <taxon>Spalacidae</taxon>
        <taxon>Spalacinae</taxon>
        <taxon>Nannospalax</taxon>
    </lineage>
</organism>
<keyword evidence="4 10" id="KW-1133">Transmembrane helix</keyword>
<dbReference type="InterPro" id="IPR053896">
    <property type="entry name" value="BTN3A2-like_Ig-C"/>
</dbReference>
<dbReference type="PANTHER" id="PTHR24100">
    <property type="entry name" value="BUTYROPHILIN"/>
    <property type="match status" value="1"/>
</dbReference>
<evidence type="ECO:0000256" key="6">
    <source>
        <dbReference type="ARBA" id="ARBA00023157"/>
    </source>
</evidence>
<dbReference type="GO" id="GO:0050852">
    <property type="term" value="P:T cell receptor signaling pathway"/>
    <property type="evidence" value="ECO:0007669"/>
    <property type="project" value="TreeGrafter"/>
</dbReference>
<dbReference type="InterPro" id="IPR013106">
    <property type="entry name" value="Ig_V-set"/>
</dbReference>
<name>A0A8C6QEV0_NANGA</name>
<evidence type="ECO:0000259" key="11">
    <source>
        <dbReference type="PROSITE" id="PS50835"/>
    </source>
</evidence>
<dbReference type="GO" id="GO:0001817">
    <property type="term" value="P:regulation of cytokine production"/>
    <property type="evidence" value="ECO:0007669"/>
    <property type="project" value="TreeGrafter"/>
</dbReference>
<dbReference type="InterPro" id="IPR003599">
    <property type="entry name" value="Ig_sub"/>
</dbReference>
<dbReference type="PROSITE" id="PS50835">
    <property type="entry name" value="IG_LIKE"/>
    <property type="match status" value="2"/>
</dbReference>
<dbReference type="InterPro" id="IPR007110">
    <property type="entry name" value="Ig-like_dom"/>
</dbReference>
<evidence type="ECO:0000256" key="9">
    <source>
        <dbReference type="ARBA" id="ARBA00072937"/>
    </source>
</evidence>
<dbReference type="Gene3D" id="2.60.40.10">
    <property type="entry name" value="Immunoglobulins"/>
    <property type="match status" value="2"/>
</dbReference>
<dbReference type="PANTHER" id="PTHR24100:SF105">
    <property type="entry name" value="BUTYROPHILIN-LIKE PROTEIN 2"/>
    <property type="match status" value="1"/>
</dbReference>
<dbReference type="CDD" id="cd05713">
    <property type="entry name" value="IgV_MOG_like"/>
    <property type="match status" value="1"/>
</dbReference>
<dbReference type="InterPro" id="IPR036179">
    <property type="entry name" value="Ig-like_dom_sf"/>
</dbReference>
<dbReference type="Pfam" id="PF07686">
    <property type="entry name" value="V-set"/>
    <property type="match status" value="1"/>
</dbReference>
<proteinExistence type="inferred from homology"/>
<dbReference type="InterPro" id="IPR050504">
    <property type="entry name" value="IgSF_BTN/MOG"/>
</dbReference>
<keyword evidence="3 10" id="KW-0812">Transmembrane</keyword>
<keyword evidence="7" id="KW-0393">Immunoglobulin domain</keyword>
<dbReference type="GO" id="GO:0009897">
    <property type="term" value="C:external side of plasma membrane"/>
    <property type="evidence" value="ECO:0007669"/>
    <property type="project" value="TreeGrafter"/>
</dbReference>
<reference evidence="12" key="1">
    <citation type="submission" date="2025-08" db="UniProtKB">
        <authorList>
            <consortium name="Ensembl"/>
        </authorList>
    </citation>
    <scope>IDENTIFICATION</scope>
</reference>
<feature type="domain" description="Ig-like" evidence="11">
    <location>
        <begin position="148"/>
        <end position="235"/>
    </location>
</feature>
<accession>A0A8C6QEV0</accession>
<dbReference type="AlphaFoldDB" id="A0A8C6QEV0"/>
<gene>
    <name evidence="12" type="primary">LOC103741889</name>
</gene>
<dbReference type="FunFam" id="2.60.40.10:FF:000088">
    <property type="entry name" value="Butyrophilin subfamily 1 member A1"/>
    <property type="match status" value="1"/>
</dbReference>
<dbReference type="InterPro" id="IPR013783">
    <property type="entry name" value="Ig-like_fold"/>
</dbReference>
<evidence type="ECO:0000256" key="10">
    <source>
        <dbReference type="SAM" id="Phobius"/>
    </source>
</evidence>
<dbReference type="GO" id="GO:0005102">
    <property type="term" value="F:signaling receptor binding"/>
    <property type="evidence" value="ECO:0007669"/>
    <property type="project" value="TreeGrafter"/>
</dbReference>
<dbReference type="SUPFAM" id="SSF48726">
    <property type="entry name" value="Immunoglobulin"/>
    <property type="match status" value="2"/>
</dbReference>
<evidence type="ECO:0000256" key="4">
    <source>
        <dbReference type="ARBA" id="ARBA00022989"/>
    </source>
</evidence>
<evidence type="ECO:0000256" key="2">
    <source>
        <dbReference type="ARBA" id="ARBA00007591"/>
    </source>
</evidence>
<comment type="function">
    <text evidence="8">Negative regulator of T-cell proliferation.</text>
</comment>
<protein>
    <recommendedName>
        <fullName evidence="9">Butyrophilin-like protein 2</fullName>
    </recommendedName>
</protein>
<dbReference type="FunFam" id="2.60.40.10:FF:000183">
    <property type="entry name" value="Myelin-oligodendrocyte glycoprotein"/>
    <property type="match status" value="1"/>
</dbReference>
<evidence type="ECO:0000313" key="12">
    <source>
        <dbReference type="Ensembl" id="ENSNGAP00000002261.1"/>
    </source>
</evidence>
<comment type="subcellular location">
    <subcellularLocation>
        <location evidence="1">Membrane</location>
    </subcellularLocation>
</comment>
<dbReference type="Pfam" id="PF22705">
    <property type="entry name" value="C2-set_3"/>
    <property type="match status" value="1"/>
</dbReference>
<dbReference type="Proteomes" id="UP000694381">
    <property type="component" value="Unassembled WGS sequence"/>
</dbReference>
<feature type="domain" description="Ig-like" evidence="11">
    <location>
        <begin position="43"/>
        <end position="140"/>
    </location>
</feature>
<comment type="similarity">
    <text evidence="2">Belongs to the immunoglobulin superfamily. BTN/MOG family.</text>
</comment>
<dbReference type="OMA" id="ETHIRVS"/>
<keyword evidence="6" id="KW-1015">Disulfide bond</keyword>
<feature type="transmembrane region" description="Helical" evidence="10">
    <location>
        <begin position="243"/>
        <end position="262"/>
    </location>
</feature>
<evidence type="ECO:0000313" key="13">
    <source>
        <dbReference type="Proteomes" id="UP000694381"/>
    </source>
</evidence>